<dbReference type="InterPro" id="IPR022595">
    <property type="entry name" value="Enc34_ssDNA-bd"/>
</dbReference>
<accession>A0A0C7EBQ7</accession>
<protein>
    <submittedName>
        <fullName evidence="1">Phage-like protein</fullName>
    </submittedName>
</protein>
<dbReference type="EMBL" id="CEKZ01000003">
    <property type="protein sequence ID" value="CEQ04517.1"/>
    <property type="molecule type" value="Genomic_DNA"/>
</dbReference>
<dbReference type="Proteomes" id="UP000049127">
    <property type="component" value="Unassembled WGS sequence"/>
</dbReference>
<dbReference type="SUPFAM" id="SSF50249">
    <property type="entry name" value="Nucleic acid-binding proteins"/>
    <property type="match status" value="1"/>
</dbReference>
<dbReference type="AlphaFoldDB" id="A0A0C7EBQ7"/>
<gene>
    <name evidence="1" type="ORF">R28058_22501</name>
</gene>
<evidence type="ECO:0000313" key="1">
    <source>
        <dbReference type="EMBL" id="CEQ04517.1"/>
    </source>
</evidence>
<dbReference type="Gene3D" id="2.40.50.140">
    <property type="entry name" value="Nucleic acid-binding proteins"/>
    <property type="match status" value="1"/>
</dbReference>
<reference evidence="1 2" key="1">
    <citation type="submission" date="2015-01" db="EMBL/GenBank/DDBJ databases">
        <authorList>
            <person name="Aslett A.Martin."/>
            <person name="De Silva Nishadi"/>
        </authorList>
    </citation>
    <scope>NUCLEOTIDE SEQUENCE [LARGE SCALE GENOMIC DNA]</scope>
    <source>
        <strain evidence="1 2">R28058</strain>
    </source>
</reference>
<organism evidence="1 2">
    <name type="scientific">Paraclostridium sordellii</name>
    <name type="common">Clostridium sordellii</name>
    <dbReference type="NCBI Taxonomy" id="1505"/>
    <lineage>
        <taxon>Bacteria</taxon>
        <taxon>Bacillati</taxon>
        <taxon>Bacillota</taxon>
        <taxon>Clostridia</taxon>
        <taxon>Peptostreptococcales</taxon>
        <taxon>Peptostreptococcaceae</taxon>
        <taxon>Paraclostridium</taxon>
    </lineage>
</organism>
<dbReference type="RefSeq" id="WP_055336388.1">
    <property type="nucleotide sequence ID" value="NZ_CDNF01000014.1"/>
</dbReference>
<dbReference type="InterPro" id="IPR012340">
    <property type="entry name" value="NA-bd_OB-fold"/>
</dbReference>
<dbReference type="OrthoDB" id="9786575at2"/>
<dbReference type="Pfam" id="PF10991">
    <property type="entry name" value="Enc34_ssDNA-bd"/>
    <property type="match status" value="1"/>
</dbReference>
<proteinExistence type="predicted"/>
<evidence type="ECO:0000313" key="2">
    <source>
        <dbReference type="Proteomes" id="UP000049127"/>
    </source>
</evidence>
<name>A0A0C7EBQ7_PARSO</name>
<sequence>MLKTKVITGKVRLNYTNLFKPKAIEEGSEPKYSATLIIPKKDMKIVNQIALALDSATENGKPIWKDQDEEVLICVKDGDKEKIGEEAYKDSYFINASSKYKPGIVDINLNQIIDETQIYSGCYARCSINFYPYNQEGKIGIACSIENIQKLSDGEMLGRTSAAQDFSTPYEEDILI</sequence>